<evidence type="ECO:0000256" key="2">
    <source>
        <dbReference type="ARBA" id="ARBA00023012"/>
    </source>
</evidence>
<feature type="domain" description="Response regulatory" evidence="7">
    <location>
        <begin position="1"/>
        <end position="102"/>
    </location>
</feature>
<feature type="modified residue" description="4-aspartylphosphate" evidence="6">
    <location>
        <position position="37"/>
    </location>
</feature>
<dbReference type="Gene3D" id="3.40.50.2300">
    <property type="match status" value="1"/>
</dbReference>
<dbReference type="PANTHER" id="PTHR48111">
    <property type="entry name" value="REGULATOR OF RPOS"/>
    <property type="match status" value="1"/>
</dbReference>
<proteinExistence type="predicted"/>
<dbReference type="SMART" id="SM00448">
    <property type="entry name" value="REC"/>
    <property type="match status" value="1"/>
</dbReference>
<keyword evidence="3" id="KW-0805">Transcription regulation</keyword>
<evidence type="ECO:0000256" key="3">
    <source>
        <dbReference type="ARBA" id="ARBA00023015"/>
    </source>
</evidence>
<evidence type="ECO:0000259" key="7">
    <source>
        <dbReference type="PROSITE" id="PS50110"/>
    </source>
</evidence>
<dbReference type="PROSITE" id="PS50110">
    <property type="entry name" value="RESPONSE_REGULATORY"/>
    <property type="match status" value="1"/>
</dbReference>
<reference evidence="8 9" key="1">
    <citation type="submission" date="2019-06" db="EMBL/GenBank/DDBJ databases">
        <title>Whole genome shotgun sequence of Microbacterium testaceum NBRC 12675.</title>
        <authorList>
            <person name="Hosoyama A."/>
            <person name="Uohara A."/>
            <person name="Ohji S."/>
            <person name="Ichikawa N."/>
        </authorList>
    </citation>
    <scope>NUCLEOTIDE SEQUENCE [LARGE SCALE GENOMIC DNA]</scope>
    <source>
        <strain evidence="8 9">NBRC 12675</strain>
    </source>
</reference>
<organism evidence="8 9">
    <name type="scientific">Microbacterium testaceum</name>
    <name type="common">Aureobacterium testaceum</name>
    <name type="synonym">Brevibacterium testaceum</name>
    <dbReference type="NCBI Taxonomy" id="2033"/>
    <lineage>
        <taxon>Bacteria</taxon>
        <taxon>Bacillati</taxon>
        <taxon>Actinomycetota</taxon>
        <taxon>Actinomycetes</taxon>
        <taxon>Micrococcales</taxon>
        <taxon>Microbacteriaceae</taxon>
        <taxon>Microbacterium</taxon>
    </lineage>
</organism>
<dbReference type="PANTHER" id="PTHR48111:SF1">
    <property type="entry name" value="TWO-COMPONENT RESPONSE REGULATOR ORR33"/>
    <property type="match status" value="1"/>
</dbReference>
<dbReference type="SUPFAM" id="SSF52172">
    <property type="entry name" value="CheY-like"/>
    <property type="match status" value="1"/>
</dbReference>
<dbReference type="AlphaFoldDB" id="A0A4Y3QJE8"/>
<evidence type="ECO:0000313" key="8">
    <source>
        <dbReference type="EMBL" id="GEB45355.1"/>
    </source>
</evidence>
<keyword evidence="5" id="KW-0804">Transcription</keyword>
<sequence length="107" mass="11571">MLTRILESAGYATDAFDNGAEGARAALAIRPDLVTMDLTLPGMDGIEAIRRIRSAGSSAHIIVISGLHDDADKVSAFDAGADDYVTKPFRSRELRARIDAVTRRLNR</sequence>
<dbReference type="Proteomes" id="UP000319525">
    <property type="component" value="Unassembled WGS sequence"/>
</dbReference>
<evidence type="ECO:0000256" key="6">
    <source>
        <dbReference type="PROSITE-ProRule" id="PRU00169"/>
    </source>
</evidence>
<keyword evidence="1 6" id="KW-0597">Phosphoprotein</keyword>
<protein>
    <recommendedName>
        <fullName evidence="7">Response regulatory domain-containing protein</fullName>
    </recommendedName>
</protein>
<dbReference type="GO" id="GO:0000976">
    <property type="term" value="F:transcription cis-regulatory region binding"/>
    <property type="evidence" value="ECO:0007669"/>
    <property type="project" value="TreeGrafter"/>
</dbReference>
<dbReference type="GO" id="GO:0005829">
    <property type="term" value="C:cytosol"/>
    <property type="evidence" value="ECO:0007669"/>
    <property type="project" value="TreeGrafter"/>
</dbReference>
<dbReference type="InterPro" id="IPR011006">
    <property type="entry name" value="CheY-like_superfamily"/>
</dbReference>
<evidence type="ECO:0000256" key="5">
    <source>
        <dbReference type="ARBA" id="ARBA00023163"/>
    </source>
</evidence>
<dbReference type="GO" id="GO:0032993">
    <property type="term" value="C:protein-DNA complex"/>
    <property type="evidence" value="ECO:0007669"/>
    <property type="project" value="TreeGrafter"/>
</dbReference>
<dbReference type="Pfam" id="PF00072">
    <property type="entry name" value="Response_reg"/>
    <property type="match status" value="1"/>
</dbReference>
<keyword evidence="2" id="KW-0902">Two-component regulatory system</keyword>
<dbReference type="GO" id="GO:0000156">
    <property type="term" value="F:phosphorelay response regulator activity"/>
    <property type="evidence" value="ECO:0007669"/>
    <property type="project" value="TreeGrafter"/>
</dbReference>
<keyword evidence="4" id="KW-0238">DNA-binding</keyword>
<evidence type="ECO:0000256" key="4">
    <source>
        <dbReference type="ARBA" id="ARBA00023125"/>
    </source>
</evidence>
<gene>
    <name evidence="8" type="ORF">MTE01_13000</name>
</gene>
<dbReference type="GO" id="GO:0006355">
    <property type="term" value="P:regulation of DNA-templated transcription"/>
    <property type="evidence" value="ECO:0007669"/>
    <property type="project" value="TreeGrafter"/>
</dbReference>
<comment type="caution">
    <text evidence="8">The sequence shown here is derived from an EMBL/GenBank/DDBJ whole genome shotgun (WGS) entry which is preliminary data.</text>
</comment>
<name>A0A4Y3QJE8_MICTE</name>
<dbReference type="InterPro" id="IPR039420">
    <property type="entry name" value="WalR-like"/>
</dbReference>
<evidence type="ECO:0000256" key="1">
    <source>
        <dbReference type="ARBA" id="ARBA00022553"/>
    </source>
</evidence>
<evidence type="ECO:0000313" key="9">
    <source>
        <dbReference type="Proteomes" id="UP000319525"/>
    </source>
</evidence>
<dbReference type="EMBL" id="BJML01000003">
    <property type="protein sequence ID" value="GEB45355.1"/>
    <property type="molecule type" value="Genomic_DNA"/>
</dbReference>
<accession>A0A4Y3QJE8</accession>
<dbReference type="InterPro" id="IPR001789">
    <property type="entry name" value="Sig_transdc_resp-reg_receiver"/>
</dbReference>